<dbReference type="SUPFAM" id="SSF55620">
    <property type="entry name" value="Tetrahydrobiopterin biosynthesis enzymes-like"/>
    <property type="match status" value="1"/>
</dbReference>
<evidence type="ECO:0000256" key="6">
    <source>
        <dbReference type="RuleBase" id="RU362079"/>
    </source>
</evidence>
<dbReference type="EC" id="4.1.2.25" evidence="6"/>
<evidence type="ECO:0000256" key="3">
    <source>
        <dbReference type="ARBA" id="ARBA00005708"/>
    </source>
</evidence>
<dbReference type="GO" id="GO:0005737">
    <property type="term" value="C:cytoplasm"/>
    <property type="evidence" value="ECO:0007669"/>
    <property type="project" value="TreeGrafter"/>
</dbReference>
<dbReference type="AlphaFoldDB" id="A0A4U1BXF1"/>
<evidence type="ECO:0000313" key="8">
    <source>
        <dbReference type="EMBL" id="TKB97692.1"/>
    </source>
</evidence>
<dbReference type="EMBL" id="SWBP01000003">
    <property type="protein sequence ID" value="TKB97692.1"/>
    <property type="molecule type" value="Genomic_DNA"/>
</dbReference>
<comment type="pathway">
    <text evidence="2 6">Cofactor biosynthesis; tetrahydrofolate biosynthesis; 2-amino-4-hydroxy-6-hydroxymethyl-7,8-dihydropteridine diphosphate from 7,8-dihydroneopterin triphosphate: step 3/4.</text>
</comment>
<protein>
    <recommendedName>
        <fullName evidence="6">7,8-dihydroneopterin aldolase</fullName>
        <ecNumber evidence="6">4.1.2.25</ecNumber>
    </recommendedName>
</protein>
<dbReference type="InterPro" id="IPR043133">
    <property type="entry name" value="GTP-CH-I_C/QueF"/>
</dbReference>
<dbReference type="UniPathway" id="UPA00077">
    <property type="reaction ID" value="UER00154"/>
</dbReference>
<dbReference type="PANTHER" id="PTHR42844">
    <property type="entry name" value="DIHYDRONEOPTERIN ALDOLASE 1-RELATED"/>
    <property type="match status" value="1"/>
</dbReference>
<reference evidence="8 9" key="1">
    <citation type="submission" date="2019-04" db="EMBL/GenBank/DDBJ databases">
        <title>Pedobacter sp. AR-3-17 sp. nov., isolated from Arctic soil.</title>
        <authorList>
            <person name="Dahal R.H."/>
            <person name="Kim D.-U."/>
        </authorList>
    </citation>
    <scope>NUCLEOTIDE SEQUENCE [LARGE SCALE GENOMIC DNA]</scope>
    <source>
        <strain evidence="8 9">AR-3-17</strain>
    </source>
</reference>
<dbReference type="SMART" id="SM00905">
    <property type="entry name" value="FolB"/>
    <property type="match status" value="1"/>
</dbReference>
<name>A0A4U1BXF1_9SPHI</name>
<dbReference type="GO" id="GO:0004150">
    <property type="term" value="F:dihydroneopterin aldolase activity"/>
    <property type="evidence" value="ECO:0007669"/>
    <property type="project" value="UniProtKB-UniRule"/>
</dbReference>
<dbReference type="NCBIfam" id="TIGR00526">
    <property type="entry name" value="folB_dom"/>
    <property type="match status" value="1"/>
</dbReference>
<dbReference type="PANTHER" id="PTHR42844:SF1">
    <property type="entry name" value="DIHYDRONEOPTERIN ALDOLASE 1-RELATED"/>
    <property type="match status" value="1"/>
</dbReference>
<comment type="function">
    <text evidence="6">Catalyzes the conversion of 7,8-dihydroneopterin to 6-hydroxymethyl-7,8-dihydropterin.</text>
</comment>
<dbReference type="NCBIfam" id="TIGR00525">
    <property type="entry name" value="folB"/>
    <property type="match status" value="1"/>
</dbReference>
<dbReference type="InterPro" id="IPR006157">
    <property type="entry name" value="FolB_dom"/>
</dbReference>
<proteinExistence type="inferred from homology"/>
<dbReference type="Gene3D" id="3.30.1130.10">
    <property type="match status" value="1"/>
</dbReference>
<evidence type="ECO:0000256" key="4">
    <source>
        <dbReference type="ARBA" id="ARBA00022909"/>
    </source>
</evidence>
<feature type="domain" description="Dihydroneopterin aldolase/epimerase" evidence="7">
    <location>
        <begin position="8"/>
        <end position="120"/>
    </location>
</feature>
<dbReference type="InterPro" id="IPR006156">
    <property type="entry name" value="Dihydroneopterin_aldolase"/>
</dbReference>
<dbReference type="Proteomes" id="UP000308181">
    <property type="component" value="Unassembled WGS sequence"/>
</dbReference>
<accession>A0A4U1BXF1</accession>
<gene>
    <name evidence="8" type="primary">folB</name>
    <name evidence="8" type="ORF">FA046_10010</name>
</gene>
<keyword evidence="4 6" id="KW-0289">Folate biosynthesis</keyword>
<keyword evidence="5 6" id="KW-0456">Lyase</keyword>
<organism evidence="8 9">
    <name type="scientific">Pedobacter cryophilus</name>
    <dbReference type="NCBI Taxonomy" id="2571271"/>
    <lineage>
        <taxon>Bacteria</taxon>
        <taxon>Pseudomonadati</taxon>
        <taxon>Bacteroidota</taxon>
        <taxon>Sphingobacteriia</taxon>
        <taxon>Sphingobacteriales</taxon>
        <taxon>Sphingobacteriaceae</taxon>
        <taxon>Pedobacter</taxon>
    </lineage>
</organism>
<evidence type="ECO:0000256" key="5">
    <source>
        <dbReference type="ARBA" id="ARBA00023239"/>
    </source>
</evidence>
<comment type="similarity">
    <text evidence="3 6">Belongs to the DHNA family.</text>
</comment>
<evidence type="ECO:0000259" key="7">
    <source>
        <dbReference type="SMART" id="SM00905"/>
    </source>
</evidence>
<evidence type="ECO:0000256" key="2">
    <source>
        <dbReference type="ARBA" id="ARBA00005013"/>
    </source>
</evidence>
<comment type="catalytic activity">
    <reaction evidence="1 6">
        <text>7,8-dihydroneopterin = 6-hydroxymethyl-7,8-dihydropterin + glycolaldehyde</text>
        <dbReference type="Rhea" id="RHEA:10540"/>
        <dbReference type="ChEBI" id="CHEBI:17001"/>
        <dbReference type="ChEBI" id="CHEBI:17071"/>
        <dbReference type="ChEBI" id="CHEBI:44841"/>
        <dbReference type="EC" id="4.1.2.25"/>
    </reaction>
</comment>
<dbReference type="Pfam" id="PF02152">
    <property type="entry name" value="FolB"/>
    <property type="match status" value="1"/>
</dbReference>
<dbReference type="RefSeq" id="WP_136826267.1">
    <property type="nucleotide sequence ID" value="NZ_SWBP01000003.1"/>
</dbReference>
<comment type="caution">
    <text evidence="8">The sequence shown here is derived from an EMBL/GenBank/DDBJ whole genome shotgun (WGS) entry which is preliminary data.</text>
</comment>
<dbReference type="OrthoDB" id="9803748at2"/>
<dbReference type="GO" id="GO:0046654">
    <property type="term" value="P:tetrahydrofolate biosynthetic process"/>
    <property type="evidence" value="ECO:0007669"/>
    <property type="project" value="UniProtKB-UniRule"/>
</dbReference>
<keyword evidence="9" id="KW-1185">Reference proteome</keyword>
<sequence>MSKITRRIGLEGVKFNAAVGYYAEERIFKNNFLVDVQVAFEQAEGSNTEDLSTTVNYALLYDICAKAFENEALLIETLAQTILENIKSDFTFVDEIMVRIKKLNPPLKAQIQYSFIELNYKK</sequence>
<evidence type="ECO:0000256" key="1">
    <source>
        <dbReference type="ARBA" id="ARBA00001353"/>
    </source>
</evidence>
<evidence type="ECO:0000313" key="9">
    <source>
        <dbReference type="Proteomes" id="UP000308181"/>
    </source>
</evidence>
<dbReference type="GO" id="GO:0046656">
    <property type="term" value="P:folic acid biosynthetic process"/>
    <property type="evidence" value="ECO:0007669"/>
    <property type="project" value="UniProtKB-UniRule"/>
</dbReference>